<reference evidence="2 3" key="1">
    <citation type="journal article" date="2018" name="G3 (Bethesda)">
        <title>Phylogenetic and Phylogenomic Definition of Rhizopus Species.</title>
        <authorList>
            <person name="Gryganskyi A.P."/>
            <person name="Golan J."/>
            <person name="Dolatabadi S."/>
            <person name="Mondo S."/>
            <person name="Robb S."/>
            <person name="Idnurm A."/>
            <person name="Muszewska A."/>
            <person name="Steczkiewicz K."/>
            <person name="Masonjones S."/>
            <person name="Liao H.L."/>
            <person name="Gajdeczka M.T."/>
            <person name="Anike F."/>
            <person name="Vuek A."/>
            <person name="Anishchenko I.M."/>
            <person name="Voigt K."/>
            <person name="de Hoog G.S."/>
            <person name="Smith M.E."/>
            <person name="Heitman J."/>
            <person name="Vilgalys R."/>
            <person name="Stajich J.E."/>
        </authorList>
    </citation>
    <scope>NUCLEOTIDE SEQUENCE [LARGE SCALE GENOMIC DNA]</scope>
    <source>
        <strain evidence="2 3">CBS 357.93</strain>
    </source>
</reference>
<evidence type="ECO:0000313" key="3">
    <source>
        <dbReference type="Proteomes" id="UP000252139"/>
    </source>
</evidence>
<proteinExistence type="predicted"/>
<comment type="caution">
    <text evidence="2">The sequence shown here is derived from an EMBL/GenBank/DDBJ whole genome shotgun (WGS) entry which is preliminary data.</text>
</comment>
<protein>
    <submittedName>
        <fullName evidence="2">Uncharacterized protein</fullName>
    </submittedName>
</protein>
<dbReference type="AlphaFoldDB" id="A0A367JZ78"/>
<dbReference type="OrthoDB" id="2290811at2759"/>
<organism evidence="2 3">
    <name type="scientific">Rhizopus azygosporus</name>
    <name type="common">Rhizopus microsporus var. azygosporus</name>
    <dbReference type="NCBI Taxonomy" id="86630"/>
    <lineage>
        <taxon>Eukaryota</taxon>
        <taxon>Fungi</taxon>
        <taxon>Fungi incertae sedis</taxon>
        <taxon>Mucoromycota</taxon>
        <taxon>Mucoromycotina</taxon>
        <taxon>Mucoromycetes</taxon>
        <taxon>Mucorales</taxon>
        <taxon>Mucorineae</taxon>
        <taxon>Rhizopodaceae</taxon>
        <taxon>Rhizopus</taxon>
    </lineage>
</organism>
<dbReference type="STRING" id="86630.A0A367JZ78"/>
<feature type="compositionally biased region" description="Acidic residues" evidence="1">
    <location>
        <begin position="299"/>
        <end position="308"/>
    </location>
</feature>
<keyword evidence="3" id="KW-1185">Reference proteome</keyword>
<evidence type="ECO:0000313" key="2">
    <source>
        <dbReference type="EMBL" id="RCH95243.1"/>
    </source>
</evidence>
<dbReference type="Proteomes" id="UP000252139">
    <property type="component" value="Unassembled WGS sequence"/>
</dbReference>
<evidence type="ECO:0000256" key="1">
    <source>
        <dbReference type="SAM" id="MobiDB-lite"/>
    </source>
</evidence>
<feature type="compositionally biased region" description="Basic and acidic residues" evidence="1">
    <location>
        <begin position="309"/>
        <end position="325"/>
    </location>
</feature>
<name>A0A367JZ78_RHIAZ</name>
<gene>
    <name evidence="2" type="ORF">CU097_006224</name>
</gene>
<sequence>MVLSSFNTTTDTVEEKQLRTFTAPFDKLIRKDIPLNIKEVILKKISFSMSGSADFIVCFSTLIQMLLIQLKNSRFVLEDNDNILLCQASGFSLASIIPQSATETKLAYIIAPLEECLIESNLFDANFSKLFTDQHFEILFSQFFGVRGPMKNNLEAHPTFDFKWPSSEAMKVALETFKVNLKNMWTEKKIINKLLDKVILVLLRLHPAQSRESQRKLYILKKSQTKQHGKKSLKTHARLVCRTENKKIKKLYCRRKSADTSDKEKWNVKIVKAEIRLEYLKGTFKEKITKSREDSWEEAEGILDEEEHEREAELLPHKEKQPLGEDASNRRIGQLKPIVKHLVFLQSKVISENDVKTQSCDTTDKEISECTLIANTVRLFLPSKEKYNTIVHQLYFCIWANDVLKYAGDACSMIINIEDEHWKDCLIDKESKDIYKVFKRQRTQLPDDMRLFLDVIPVSDNIEILFNYINNRRTDPDTRHGLYFLKTALLYSLDLFRA</sequence>
<accession>A0A367JZ78</accession>
<dbReference type="EMBL" id="PJQL01000486">
    <property type="protein sequence ID" value="RCH95243.1"/>
    <property type="molecule type" value="Genomic_DNA"/>
</dbReference>
<feature type="region of interest" description="Disordered" evidence="1">
    <location>
        <begin position="299"/>
        <end position="325"/>
    </location>
</feature>